<dbReference type="InterPro" id="IPR028457">
    <property type="entry name" value="ABI"/>
</dbReference>
<accession>A0A0K9PD39</accession>
<comment type="caution">
    <text evidence="5">The sequence shown here is derived from an EMBL/GenBank/DDBJ whole genome shotgun (WGS) entry which is preliminary data.</text>
</comment>
<feature type="region of interest" description="Disordered" evidence="4">
    <location>
        <begin position="293"/>
        <end position="313"/>
    </location>
</feature>
<evidence type="ECO:0000256" key="3">
    <source>
        <dbReference type="ARBA" id="ARBA00025223"/>
    </source>
</evidence>
<reference evidence="6" key="1">
    <citation type="journal article" date="2016" name="Nature">
        <title>The genome of the seagrass Zostera marina reveals angiosperm adaptation to the sea.</title>
        <authorList>
            <person name="Olsen J.L."/>
            <person name="Rouze P."/>
            <person name="Verhelst B."/>
            <person name="Lin Y.-C."/>
            <person name="Bayer T."/>
            <person name="Collen J."/>
            <person name="Dattolo E."/>
            <person name="De Paoli E."/>
            <person name="Dittami S."/>
            <person name="Maumus F."/>
            <person name="Michel G."/>
            <person name="Kersting A."/>
            <person name="Lauritano C."/>
            <person name="Lohaus R."/>
            <person name="Toepel M."/>
            <person name="Tonon T."/>
            <person name="Vanneste K."/>
            <person name="Amirebrahimi M."/>
            <person name="Brakel J."/>
            <person name="Bostroem C."/>
            <person name="Chovatia M."/>
            <person name="Grimwood J."/>
            <person name="Jenkins J.W."/>
            <person name="Jueterbock A."/>
            <person name="Mraz A."/>
            <person name="Stam W.T."/>
            <person name="Tice H."/>
            <person name="Bornberg-Bauer E."/>
            <person name="Green P.J."/>
            <person name="Pearson G.A."/>
            <person name="Procaccini G."/>
            <person name="Duarte C.M."/>
            <person name="Schmutz J."/>
            <person name="Reusch T.B.H."/>
            <person name="Van de Peer Y."/>
        </authorList>
    </citation>
    <scope>NUCLEOTIDE SEQUENCE [LARGE SCALE GENOMIC DNA]</scope>
    <source>
        <strain evidence="6">cv. Finnish</strain>
    </source>
</reference>
<evidence type="ECO:0000313" key="6">
    <source>
        <dbReference type="Proteomes" id="UP000036987"/>
    </source>
</evidence>
<keyword evidence="6" id="KW-1185">Reference proteome</keyword>
<dbReference type="PANTHER" id="PTHR10460:SF10">
    <property type="entry name" value="PROTEIN ABIL3"/>
    <property type="match status" value="1"/>
</dbReference>
<evidence type="ECO:0000313" key="5">
    <source>
        <dbReference type="EMBL" id="KMZ66142.1"/>
    </source>
</evidence>
<name>A0A0K9PD39_ZOSMR</name>
<organism evidence="5 6">
    <name type="scientific">Zostera marina</name>
    <name type="common">Eelgrass</name>
    <dbReference type="NCBI Taxonomy" id="29655"/>
    <lineage>
        <taxon>Eukaryota</taxon>
        <taxon>Viridiplantae</taxon>
        <taxon>Streptophyta</taxon>
        <taxon>Embryophyta</taxon>
        <taxon>Tracheophyta</taxon>
        <taxon>Spermatophyta</taxon>
        <taxon>Magnoliopsida</taxon>
        <taxon>Liliopsida</taxon>
        <taxon>Zosteraceae</taxon>
        <taxon>Zostera</taxon>
    </lineage>
</organism>
<comment type="subunit">
    <text evidence="2">Binds SCAR.</text>
</comment>
<dbReference type="Proteomes" id="UP000036987">
    <property type="component" value="Unassembled WGS sequence"/>
</dbReference>
<dbReference type="OrthoDB" id="1927036at2759"/>
<evidence type="ECO:0000256" key="1">
    <source>
        <dbReference type="ARBA" id="ARBA00010020"/>
    </source>
</evidence>
<dbReference type="AlphaFoldDB" id="A0A0K9PD39"/>
<comment type="similarity">
    <text evidence="1">Belongs to the ABI family.</text>
</comment>
<dbReference type="PANTHER" id="PTHR10460">
    <property type="entry name" value="ABL INTERACTOR FAMILY MEMBER"/>
    <property type="match status" value="1"/>
</dbReference>
<dbReference type="Gene3D" id="6.10.140.1620">
    <property type="match status" value="1"/>
</dbReference>
<evidence type="ECO:0000256" key="4">
    <source>
        <dbReference type="SAM" id="MobiDB-lite"/>
    </source>
</evidence>
<evidence type="ECO:0000256" key="2">
    <source>
        <dbReference type="ARBA" id="ARBA00011513"/>
    </source>
</evidence>
<comment type="function">
    <text evidence="3">Involved in regulation of actin and microtubule organization. Part of a WAVE complex that activates the Arp2/3 complex.</text>
</comment>
<dbReference type="EMBL" id="LFYR01000981">
    <property type="protein sequence ID" value="KMZ66142.1"/>
    <property type="molecule type" value="Genomic_DNA"/>
</dbReference>
<evidence type="ECO:0008006" key="7">
    <source>
        <dbReference type="Google" id="ProtNLM"/>
    </source>
</evidence>
<gene>
    <name evidence="5" type="ORF">ZOSMA_2G01540</name>
</gene>
<proteinExistence type="inferred from homology"/>
<sequence length="313" mass="35615">MSPPPSFSTNDDLLHADSFIEENNFFLDNLKDLKNMGTQIYSAADYFESSYKKTDDDKSLIVGTLKDYIGLAIVNTIDHLGSVSFKLDDILKRRLDQITQASLHVSFIEHALRTCLHCVDRAGLSQQTLEVINIPKYHKRYILPVGEAMPESGRQALEYMGDDQSLLCSEIRQKRAPSIRRVISRCQSFDLRSFPSSPSSSNYHTPLPPSETAKFLFPDRKSFPQSHSKQKLTGTRSLLSFKSTILRSPKVAKKFSMDLLRSNSMRENDERGNYSNETNPNKFKVFIKSLIKQPSKTKKDDDTFSDFSTMTSE</sequence>
<protein>
    <recommendedName>
        <fullName evidence="7">Protein ABIL2</fullName>
    </recommendedName>
</protein>